<organism evidence="4 5">
    <name type="scientific">Bemisia tabaci</name>
    <name type="common">Sweetpotato whitefly</name>
    <name type="synonym">Aleurodes tabaci</name>
    <dbReference type="NCBI Taxonomy" id="7038"/>
    <lineage>
        <taxon>Eukaryota</taxon>
        <taxon>Metazoa</taxon>
        <taxon>Ecdysozoa</taxon>
        <taxon>Arthropoda</taxon>
        <taxon>Hexapoda</taxon>
        <taxon>Insecta</taxon>
        <taxon>Pterygota</taxon>
        <taxon>Neoptera</taxon>
        <taxon>Paraneoptera</taxon>
        <taxon>Hemiptera</taxon>
        <taxon>Sternorrhyncha</taxon>
        <taxon>Aleyrodoidea</taxon>
        <taxon>Aleyrodidae</taxon>
        <taxon>Aleyrodinae</taxon>
        <taxon>Bemisia</taxon>
    </lineage>
</organism>
<dbReference type="GO" id="GO:0007160">
    <property type="term" value="P:cell-matrix adhesion"/>
    <property type="evidence" value="ECO:0007669"/>
    <property type="project" value="TreeGrafter"/>
</dbReference>
<evidence type="ECO:0000256" key="2">
    <source>
        <dbReference type="ARBA" id="ARBA00023180"/>
    </source>
</evidence>
<name>A0A9P0AI13_BEMTA</name>
<reference evidence="4" key="1">
    <citation type="submission" date="2021-12" db="EMBL/GenBank/DDBJ databases">
        <authorList>
            <person name="King R."/>
        </authorList>
    </citation>
    <scope>NUCLEOTIDE SEQUENCE</scope>
</reference>
<dbReference type="PANTHER" id="PTHR23412">
    <property type="entry name" value="STEREOCILIN RELATED"/>
    <property type="match status" value="1"/>
</dbReference>
<dbReference type="EMBL" id="OU963868">
    <property type="protein sequence ID" value="CAH0393515.1"/>
    <property type="molecule type" value="Genomic_DNA"/>
</dbReference>
<keyword evidence="1" id="KW-0732">Signal</keyword>
<dbReference type="InterPro" id="IPR026664">
    <property type="entry name" value="Stereocilin-rel"/>
</dbReference>
<protein>
    <submittedName>
        <fullName evidence="4">Uncharacterized protein</fullName>
    </submittedName>
</protein>
<dbReference type="KEGG" id="btab:109032046"/>
<keyword evidence="5" id="KW-1185">Reference proteome</keyword>
<evidence type="ECO:0000313" key="5">
    <source>
        <dbReference type="Proteomes" id="UP001152759"/>
    </source>
</evidence>
<feature type="compositionally biased region" description="Polar residues" evidence="3">
    <location>
        <begin position="1"/>
        <end position="19"/>
    </location>
</feature>
<evidence type="ECO:0000256" key="3">
    <source>
        <dbReference type="SAM" id="MobiDB-lite"/>
    </source>
</evidence>
<evidence type="ECO:0000313" key="4">
    <source>
        <dbReference type="EMBL" id="CAH0393515.1"/>
    </source>
</evidence>
<keyword evidence="2" id="KW-0325">Glycoprotein</keyword>
<dbReference type="GO" id="GO:0009986">
    <property type="term" value="C:cell surface"/>
    <property type="evidence" value="ECO:0007669"/>
    <property type="project" value="TreeGrafter"/>
</dbReference>
<dbReference type="Proteomes" id="UP001152759">
    <property type="component" value="Chromosome 7"/>
</dbReference>
<accession>A0A9P0AI13</accession>
<sequence length="338" mass="36823">MSSDNSNSLVTNPHESNPLPTHKMEKADCLTCADVLQAGSGKIFSQKELSTLSQAEEINDDCLAILGKNQLDISQAQAVWTIITQMFGSPNEIPEEKLRLIGWVAAGIPVNDFYNLSFSDVDTIASLGQFRNLSQNQLVALKDSIFNQWSGKDIRDLTNYDLVMFRSIICAFNATEIGLIRPESYKNAASELGTLKQECPVEITKSLAQLATDPSAFGDPSRWTSTQVAAIGCVMTGLRTVEVVPAKAMEGISIEILNCLPPRFLEAMSVDQLSHFPAATASSLSSLQSSALSYQQRKALDSVAADLTYNVPSASVKVHPFFILPLLAPHFLFPNIHL</sequence>
<proteinExistence type="predicted"/>
<feature type="region of interest" description="Disordered" evidence="3">
    <location>
        <begin position="1"/>
        <end position="21"/>
    </location>
</feature>
<dbReference type="PANTHER" id="PTHR23412:SF17">
    <property type="entry name" value="OTOANCORIN"/>
    <property type="match status" value="1"/>
</dbReference>
<gene>
    <name evidence="4" type="ORF">BEMITA_LOCUS11908</name>
</gene>
<evidence type="ECO:0000256" key="1">
    <source>
        <dbReference type="ARBA" id="ARBA00022729"/>
    </source>
</evidence>
<dbReference type="AlphaFoldDB" id="A0A9P0AI13"/>